<evidence type="ECO:0000313" key="3">
    <source>
        <dbReference type="Proteomes" id="UP000054107"/>
    </source>
</evidence>
<reference evidence="2 3" key="1">
    <citation type="submission" date="2014-09" db="EMBL/GenBank/DDBJ databases">
        <authorList>
            <person name="Ellenberger Sabrina"/>
        </authorList>
    </citation>
    <scope>NUCLEOTIDE SEQUENCE [LARGE SCALE GENOMIC DNA]</scope>
    <source>
        <strain evidence="2 3">CBS 412.66</strain>
    </source>
</reference>
<proteinExistence type="predicted"/>
<feature type="region of interest" description="Disordered" evidence="1">
    <location>
        <begin position="562"/>
        <end position="582"/>
    </location>
</feature>
<feature type="region of interest" description="Disordered" evidence="1">
    <location>
        <begin position="153"/>
        <end position="240"/>
    </location>
</feature>
<feature type="compositionally biased region" description="Low complexity" evidence="1">
    <location>
        <begin position="517"/>
        <end position="533"/>
    </location>
</feature>
<feature type="region of interest" description="Disordered" evidence="1">
    <location>
        <begin position="448"/>
        <end position="480"/>
    </location>
</feature>
<feature type="compositionally biased region" description="Low complexity" evidence="1">
    <location>
        <begin position="184"/>
        <end position="198"/>
    </location>
</feature>
<dbReference type="Proteomes" id="UP000054107">
    <property type="component" value="Unassembled WGS sequence"/>
</dbReference>
<organism evidence="2 3">
    <name type="scientific">Parasitella parasitica</name>
    <dbReference type="NCBI Taxonomy" id="35722"/>
    <lineage>
        <taxon>Eukaryota</taxon>
        <taxon>Fungi</taxon>
        <taxon>Fungi incertae sedis</taxon>
        <taxon>Mucoromycota</taxon>
        <taxon>Mucoromycotina</taxon>
        <taxon>Mucoromycetes</taxon>
        <taxon>Mucorales</taxon>
        <taxon>Mucorineae</taxon>
        <taxon>Mucoraceae</taxon>
        <taxon>Parasitella</taxon>
    </lineage>
</organism>
<dbReference type="AlphaFoldDB" id="A0A0B7NS23"/>
<feature type="compositionally biased region" description="Low complexity" evidence="1">
    <location>
        <begin position="565"/>
        <end position="582"/>
    </location>
</feature>
<name>A0A0B7NS23_9FUNG</name>
<dbReference type="EMBL" id="LN733769">
    <property type="protein sequence ID" value="CEP18315.1"/>
    <property type="molecule type" value="Genomic_DNA"/>
</dbReference>
<sequence length="582" mass="63254">MSSNKPHIASSGNMSTTSFSNKSCYRLYAGHGNWINLNAKTTQDLLRIFEKGEPCRYQLAAGLFIDIIPNDVDCNSKNIDMVGLMRADLVYEPQMMENHVQQAMSHYVRSLLDEQGIIDAFPPLRQGEDLPIITSIPPHRHLSLVPSVVGTVRRGPKSSAVSNPQRKSSSSSSSVTVTDDDHLALSCSSNSSTTHDSAITNVNATRKRATNNSSSTPRRSHLKRNRENSTANIDSIELISHQPKRQMMSLELPNLNSASTVFTANNALTPISMSPFIDHNNNATTNGNNGVLGFHHHHHNNSHFQQQQMQHHNSTHLWLPSYQTSPTQTSARSSFNFEFGIDFDHALQQPSSQHQEQQQQQKQSPTDILHEYDTSGFTHQMMTNGHDLYSNNTTVAAVAAATNMQHSSQLLNDNHHHMMTTAASSDTTSLESFVPASPIPASWLESNHHLHHQHQPRDDGNWHQHHYPPSSSTALSSAAQNQYKTALTTAPLDASVSKIKSEFGKSTSVPSGLGTNSGTSVGANVGTGTGTTADMTPAALPTIDLLGNSDTKNHQAFLAHADALSSSSTSPSSTSSSPAATC</sequence>
<feature type="region of interest" description="Disordered" evidence="1">
    <location>
        <begin position="504"/>
        <end position="534"/>
    </location>
</feature>
<keyword evidence="3" id="KW-1185">Reference proteome</keyword>
<gene>
    <name evidence="2" type="primary">PARPA_12617.1 scaffold 45109</name>
</gene>
<feature type="compositionally biased region" description="Low complexity" evidence="1">
    <location>
        <begin position="470"/>
        <end position="479"/>
    </location>
</feature>
<dbReference type="OrthoDB" id="2257138at2759"/>
<feature type="compositionally biased region" description="Polar residues" evidence="1">
    <location>
        <begin position="504"/>
        <end position="516"/>
    </location>
</feature>
<evidence type="ECO:0000313" key="2">
    <source>
        <dbReference type="EMBL" id="CEP18315.1"/>
    </source>
</evidence>
<feature type="compositionally biased region" description="Polar residues" evidence="1">
    <location>
        <begin position="199"/>
        <end position="217"/>
    </location>
</feature>
<evidence type="ECO:0000256" key="1">
    <source>
        <dbReference type="SAM" id="MobiDB-lite"/>
    </source>
</evidence>
<protein>
    <submittedName>
        <fullName evidence="2">Uncharacterized protein</fullName>
    </submittedName>
</protein>
<accession>A0A0B7NS23</accession>